<dbReference type="RefSeq" id="WP_007623080.1">
    <property type="nucleotide sequence ID" value="NZ_BAEO01000055.1"/>
</dbReference>
<dbReference type="AlphaFoldDB" id="K6YA63"/>
<organism evidence="7 8">
    <name type="scientific">Paraglaciecola arctica BSs20135</name>
    <dbReference type="NCBI Taxonomy" id="493475"/>
    <lineage>
        <taxon>Bacteria</taxon>
        <taxon>Pseudomonadati</taxon>
        <taxon>Pseudomonadota</taxon>
        <taxon>Gammaproteobacteria</taxon>
        <taxon>Alteromonadales</taxon>
        <taxon>Alteromonadaceae</taxon>
        <taxon>Paraglaciecola</taxon>
    </lineage>
</organism>
<protein>
    <submittedName>
        <fullName evidence="7">L-lysine exporter family protein LysE/ArgO</fullName>
    </submittedName>
</protein>
<feature type="transmembrane region" description="Helical" evidence="6">
    <location>
        <begin position="149"/>
        <end position="169"/>
    </location>
</feature>
<comment type="subcellular location">
    <subcellularLocation>
        <location evidence="1">Cell membrane</location>
        <topology evidence="1">Multi-pass membrane protein</topology>
    </subcellularLocation>
</comment>
<dbReference type="EMBL" id="BAEO01000055">
    <property type="protein sequence ID" value="GAC20801.1"/>
    <property type="molecule type" value="Genomic_DNA"/>
</dbReference>
<proteinExistence type="predicted"/>
<sequence length="210" mass="22952">MISTFVQGVLVSGGLIIAIGAQNAFILRQGLLGQKVLYACALCFVIDAVLITLGILGVGSILQRSPFFLNSLASLGAIFLYWYGGNSFFRAYKGNSHLHVEQGTKNEQSLAKLMLTTLAITLLNPHVYLDTLVIIGGIGGTLDHLEKRWFLFGSVVASFVWFFGLGYASKKLIPLFENSKTWVVLDIIIGLVMTWIATGLAIFVYQNLMV</sequence>
<keyword evidence="3 6" id="KW-0812">Transmembrane</keyword>
<evidence type="ECO:0000256" key="1">
    <source>
        <dbReference type="ARBA" id="ARBA00004651"/>
    </source>
</evidence>
<gene>
    <name evidence="7" type="primary">argO</name>
    <name evidence="7" type="ORF">GARC_3847</name>
</gene>
<feature type="transmembrane region" description="Helical" evidence="6">
    <location>
        <begin position="6"/>
        <end position="27"/>
    </location>
</feature>
<dbReference type="PANTHER" id="PTHR30086:SF20">
    <property type="entry name" value="ARGININE EXPORTER PROTEIN ARGO-RELATED"/>
    <property type="match status" value="1"/>
</dbReference>
<keyword evidence="5 6" id="KW-0472">Membrane</keyword>
<name>K6YA63_9ALTE</name>
<evidence type="ECO:0000256" key="4">
    <source>
        <dbReference type="ARBA" id="ARBA00022989"/>
    </source>
</evidence>
<evidence type="ECO:0000256" key="3">
    <source>
        <dbReference type="ARBA" id="ARBA00022692"/>
    </source>
</evidence>
<evidence type="ECO:0000313" key="8">
    <source>
        <dbReference type="Proteomes" id="UP000006327"/>
    </source>
</evidence>
<dbReference type="Pfam" id="PF01810">
    <property type="entry name" value="LysE"/>
    <property type="match status" value="1"/>
</dbReference>
<dbReference type="GO" id="GO:0015171">
    <property type="term" value="F:amino acid transmembrane transporter activity"/>
    <property type="evidence" value="ECO:0007669"/>
    <property type="project" value="TreeGrafter"/>
</dbReference>
<feature type="transmembrane region" description="Helical" evidence="6">
    <location>
        <begin position="67"/>
        <end position="89"/>
    </location>
</feature>
<keyword evidence="2" id="KW-1003">Cell membrane</keyword>
<evidence type="ECO:0000256" key="6">
    <source>
        <dbReference type="SAM" id="Phobius"/>
    </source>
</evidence>
<evidence type="ECO:0000256" key="2">
    <source>
        <dbReference type="ARBA" id="ARBA00022475"/>
    </source>
</evidence>
<comment type="caution">
    <text evidence="7">The sequence shown here is derived from an EMBL/GenBank/DDBJ whole genome shotgun (WGS) entry which is preliminary data.</text>
</comment>
<dbReference type="GO" id="GO:0005886">
    <property type="term" value="C:plasma membrane"/>
    <property type="evidence" value="ECO:0007669"/>
    <property type="project" value="UniProtKB-SubCell"/>
</dbReference>
<dbReference type="PANTHER" id="PTHR30086">
    <property type="entry name" value="ARGININE EXPORTER PROTEIN ARGO"/>
    <property type="match status" value="1"/>
</dbReference>
<keyword evidence="8" id="KW-1185">Reference proteome</keyword>
<keyword evidence="4 6" id="KW-1133">Transmembrane helix</keyword>
<evidence type="ECO:0000256" key="5">
    <source>
        <dbReference type="ARBA" id="ARBA00023136"/>
    </source>
</evidence>
<evidence type="ECO:0000313" key="7">
    <source>
        <dbReference type="EMBL" id="GAC20801.1"/>
    </source>
</evidence>
<dbReference type="InterPro" id="IPR001123">
    <property type="entry name" value="LeuE-type"/>
</dbReference>
<dbReference type="eggNOG" id="COG1279">
    <property type="taxonomic scope" value="Bacteria"/>
</dbReference>
<feature type="transmembrane region" description="Helical" evidence="6">
    <location>
        <begin position="181"/>
        <end position="205"/>
    </location>
</feature>
<dbReference type="STRING" id="493475.GARC_3847"/>
<dbReference type="Proteomes" id="UP000006327">
    <property type="component" value="Unassembled WGS sequence"/>
</dbReference>
<reference evidence="7 8" key="1">
    <citation type="journal article" date="2017" name="Antonie Van Leeuwenhoek">
        <title>Rhizobium rhizosphaerae sp. nov., a novel species isolated from rice rhizosphere.</title>
        <authorList>
            <person name="Zhao J.J."/>
            <person name="Zhang J."/>
            <person name="Zhang R.J."/>
            <person name="Zhang C.W."/>
            <person name="Yin H.Q."/>
            <person name="Zhang X.X."/>
        </authorList>
    </citation>
    <scope>NUCLEOTIDE SEQUENCE [LARGE SCALE GENOMIC DNA]</scope>
    <source>
        <strain evidence="7 8">BSs20135</strain>
    </source>
</reference>
<feature type="transmembrane region" description="Helical" evidence="6">
    <location>
        <begin position="36"/>
        <end position="61"/>
    </location>
</feature>
<accession>K6YA63</accession>